<feature type="compositionally biased region" description="Basic and acidic residues" evidence="1">
    <location>
        <begin position="1"/>
        <end position="13"/>
    </location>
</feature>
<comment type="caution">
    <text evidence="2">The sequence shown here is derived from an EMBL/GenBank/DDBJ whole genome shotgun (WGS) entry which is preliminary data.</text>
</comment>
<dbReference type="Proteomes" id="UP000694044">
    <property type="component" value="Unassembled WGS sequence"/>
</dbReference>
<dbReference type="EMBL" id="JAGDFM010000355">
    <property type="protein sequence ID" value="KAG7379329.1"/>
    <property type="molecule type" value="Genomic_DNA"/>
</dbReference>
<reference evidence="2" key="1">
    <citation type="submission" date="2021-02" db="EMBL/GenBank/DDBJ databases">
        <authorList>
            <person name="Palmer J.M."/>
        </authorList>
    </citation>
    <scope>NUCLEOTIDE SEQUENCE</scope>
    <source>
        <strain evidence="2">SCRP734</strain>
    </source>
</reference>
<protein>
    <submittedName>
        <fullName evidence="2">Uncharacterized protein</fullName>
    </submittedName>
</protein>
<keyword evidence="3" id="KW-1185">Reference proteome</keyword>
<sequence length="96" mass="10259">MLREAHRERRAASVERAGGAQNKKSSGTVTLETDADGSNVLETTEIRTGATPRLGRAASLDMVTSSVGKTSIPDELDVQLVMTEETSACERQVARV</sequence>
<proteinExistence type="predicted"/>
<name>A0A8T1VGN6_9STRA</name>
<organism evidence="2 3">
    <name type="scientific">Phytophthora pseudosyringae</name>
    <dbReference type="NCBI Taxonomy" id="221518"/>
    <lineage>
        <taxon>Eukaryota</taxon>
        <taxon>Sar</taxon>
        <taxon>Stramenopiles</taxon>
        <taxon>Oomycota</taxon>
        <taxon>Peronosporomycetes</taxon>
        <taxon>Peronosporales</taxon>
        <taxon>Peronosporaceae</taxon>
        <taxon>Phytophthora</taxon>
    </lineage>
</organism>
<evidence type="ECO:0000256" key="1">
    <source>
        <dbReference type="SAM" id="MobiDB-lite"/>
    </source>
</evidence>
<feature type="compositionally biased region" description="Polar residues" evidence="1">
    <location>
        <begin position="22"/>
        <end position="31"/>
    </location>
</feature>
<evidence type="ECO:0000313" key="2">
    <source>
        <dbReference type="EMBL" id="KAG7379329.1"/>
    </source>
</evidence>
<feature type="region of interest" description="Disordered" evidence="1">
    <location>
        <begin position="1"/>
        <end position="48"/>
    </location>
</feature>
<dbReference type="AlphaFoldDB" id="A0A8T1VGN6"/>
<evidence type="ECO:0000313" key="3">
    <source>
        <dbReference type="Proteomes" id="UP000694044"/>
    </source>
</evidence>
<accession>A0A8T1VGN6</accession>
<gene>
    <name evidence="2" type="ORF">PHYPSEUDO_008730</name>
</gene>